<keyword evidence="2" id="KW-1133">Transmembrane helix</keyword>
<dbReference type="Pfam" id="PF07963">
    <property type="entry name" value="N_methyl"/>
    <property type="match status" value="1"/>
</dbReference>
<feature type="transmembrane region" description="Helical" evidence="2">
    <location>
        <begin position="20"/>
        <end position="41"/>
    </location>
</feature>
<organism evidence="3 4">
    <name type="scientific">Desulfoluna limicola</name>
    <dbReference type="NCBI Taxonomy" id="2810562"/>
    <lineage>
        <taxon>Bacteria</taxon>
        <taxon>Pseudomonadati</taxon>
        <taxon>Thermodesulfobacteriota</taxon>
        <taxon>Desulfobacteria</taxon>
        <taxon>Desulfobacterales</taxon>
        <taxon>Desulfolunaceae</taxon>
        <taxon>Desulfoluna</taxon>
    </lineage>
</organism>
<sequence length="212" mass="22897">MRPVTKHPCQNVQGLTLVELLVALAMSAILSVALIATFASYSRTSVAQENVLSMQQNLRAALYLMGRDLRMAGYRGPDPASAPSAGFVTANADNLSFTVLDDASNTLTTITYTFTNNTIQRSDGTMTNEVVAEDIDGVEFYYTSSGGGQSTTPGTLGNIESVEITVLARTNRNDPDFSNATTYTTPSGDTWGPYDDGRRRRMGESVILLRNM</sequence>
<feature type="region of interest" description="Disordered" evidence="1">
    <location>
        <begin position="173"/>
        <end position="197"/>
    </location>
</feature>
<dbReference type="Proteomes" id="UP001320148">
    <property type="component" value="Chromosome"/>
</dbReference>
<evidence type="ECO:0008006" key="5">
    <source>
        <dbReference type="Google" id="ProtNLM"/>
    </source>
</evidence>
<dbReference type="EMBL" id="AP024488">
    <property type="protein sequence ID" value="BCS97153.1"/>
    <property type="molecule type" value="Genomic_DNA"/>
</dbReference>
<dbReference type="NCBIfam" id="TIGR02532">
    <property type="entry name" value="IV_pilin_GFxxxE"/>
    <property type="match status" value="1"/>
</dbReference>
<protein>
    <recommendedName>
        <fullName evidence="5">Prepilin-type N-terminal cleavage/methylation domain-containing protein</fullName>
    </recommendedName>
</protein>
<feature type="compositionally biased region" description="Polar residues" evidence="1">
    <location>
        <begin position="176"/>
        <end position="188"/>
    </location>
</feature>
<dbReference type="InterPro" id="IPR045584">
    <property type="entry name" value="Pilin-like"/>
</dbReference>
<keyword evidence="2" id="KW-0812">Transmembrane</keyword>
<dbReference type="Pfam" id="PF16074">
    <property type="entry name" value="PilW"/>
    <property type="match status" value="1"/>
</dbReference>
<dbReference type="Gene3D" id="3.30.700.10">
    <property type="entry name" value="Glycoprotein, Type 4 Pilin"/>
    <property type="match status" value="1"/>
</dbReference>
<reference evidence="3 4" key="1">
    <citation type="submission" date="2021-02" db="EMBL/GenBank/DDBJ databases">
        <title>Complete genome of Desulfoluna sp. strain ASN36.</title>
        <authorList>
            <person name="Takahashi A."/>
            <person name="Kojima H."/>
            <person name="Fukui M."/>
        </authorList>
    </citation>
    <scope>NUCLEOTIDE SEQUENCE [LARGE SCALE GENOMIC DNA]</scope>
    <source>
        <strain evidence="3 4">ASN36</strain>
    </source>
</reference>
<dbReference type="InterPro" id="IPR032092">
    <property type="entry name" value="PilW"/>
</dbReference>
<dbReference type="PROSITE" id="PS00409">
    <property type="entry name" value="PROKAR_NTER_METHYL"/>
    <property type="match status" value="1"/>
</dbReference>
<name>A0ABM7PJB0_9BACT</name>
<evidence type="ECO:0000256" key="1">
    <source>
        <dbReference type="SAM" id="MobiDB-lite"/>
    </source>
</evidence>
<gene>
    <name evidence="3" type="ORF">DSLASN_27850</name>
</gene>
<proteinExistence type="predicted"/>
<evidence type="ECO:0000256" key="2">
    <source>
        <dbReference type="SAM" id="Phobius"/>
    </source>
</evidence>
<keyword evidence="2" id="KW-0472">Membrane</keyword>
<dbReference type="InterPro" id="IPR012902">
    <property type="entry name" value="N_methyl_site"/>
</dbReference>
<evidence type="ECO:0000313" key="3">
    <source>
        <dbReference type="EMBL" id="BCS97153.1"/>
    </source>
</evidence>
<evidence type="ECO:0000313" key="4">
    <source>
        <dbReference type="Proteomes" id="UP001320148"/>
    </source>
</evidence>
<dbReference type="RefSeq" id="WP_236888575.1">
    <property type="nucleotide sequence ID" value="NZ_AP024488.1"/>
</dbReference>
<keyword evidence="4" id="KW-1185">Reference proteome</keyword>
<dbReference type="SUPFAM" id="SSF54523">
    <property type="entry name" value="Pili subunits"/>
    <property type="match status" value="1"/>
</dbReference>
<accession>A0ABM7PJB0</accession>